<dbReference type="AlphaFoldDB" id="A0A7Y7WBT4"/>
<protein>
    <submittedName>
        <fullName evidence="1">Uncharacterized protein</fullName>
    </submittedName>
</protein>
<gene>
    <name evidence="1" type="ORF">HX829_04870</name>
</gene>
<dbReference type="RefSeq" id="WP_100940223.1">
    <property type="nucleotide sequence ID" value="NZ_JACAPU010000006.1"/>
</dbReference>
<sequence>MQFDGFVFGDIEVEVQGRAYDLHNFYRADAINYAVVDRTILLSFSRRTDDWVPPEEAKQITITFYEVSYFSTDGRDQSPIGEDDGVIHSIGAVEPDAGTEAFYLTDNIPHDHHLVVSFKSGLTLRIQASEARCEIGF</sequence>
<name>A0A7Y7WBT4_9PSED</name>
<proteinExistence type="predicted"/>
<dbReference type="EMBL" id="JACAPU010000006">
    <property type="protein sequence ID" value="NWB45819.1"/>
    <property type="molecule type" value="Genomic_DNA"/>
</dbReference>
<comment type="caution">
    <text evidence="1">The sequence shown here is derived from an EMBL/GenBank/DDBJ whole genome shotgun (WGS) entry which is preliminary data.</text>
</comment>
<organism evidence="1 2">
    <name type="scientific">Pseudomonas gingeri</name>
    <dbReference type="NCBI Taxonomy" id="117681"/>
    <lineage>
        <taxon>Bacteria</taxon>
        <taxon>Pseudomonadati</taxon>
        <taxon>Pseudomonadota</taxon>
        <taxon>Gammaproteobacteria</taxon>
        <taxon>Pseudomonadales</taxon>
        <taxon>Pseudomonadaceae</taxon>
        <taxon>Pseudomonas</taxon>
    </lineage>
</organism>
<evidence type="ECO:0000313" key="1">
    <source>
        <dbReference type="EMBL" id="NWB45819.1"/>
    </source>
</evidence>
<dbReference type="Proteomes" id="UP000582981">
    <property type="component" value="Unassembled WGS sequence"/>
</dbReference>
<accession>A0A7Y7WBT4</accession>
<reference evidence="1 2" key="1">
    <citation type="submission" date="2020-04" db="EMBL/GenBank/DDBJ databases">
        <title>Molecular characterization of pseudomonads from Agaricus bisporus reveal novel blotch 2 pathogens in Western Europe.</title>
        <authorList>
            <person name="Taparia T."/>
            <person name="Krijger M."/>
            <person name="Haynes E."/>
            <person name="Elpinstone J.G."/>
            <person name="Noble R."/>
            <person name="Van Der Wolf J."/>
        </authorList>
    </citation>
    <scope>NUCLEOTIDE SEQUENCE [LARGE SCALE GENOMIC DNA]</scope>
    <source>
        <strain evidence="1 2">F1001</strain>
    </source>
</reference>
<evidence type="ECO:0000313" key="2">
    <source>
        <dbReference type="Proteomes" id="UP000582981"/>
    </source>
</evidence>